<name>A0A7S1HU20_9EUGL</name>
<accession>A0A7S1HU20</accession>
<dbReference type="GO" id="GO:0005509">
    <property type="term" value="F:calcium ion binding"/>
    <property type="evidence" value="ECO:0007669"/>
    <property type="project" value="InterPro"/>
</dbReference>
<dbReference type="PROSITE" id="PS50222">
    <property type="entry name" value="EF_HAND_2"/>
    <property type="match status" value="1"/>
</dbReference>
<dbReference type="EMBL" id="HBGA01006453">
    <property type="protein sequence ID" value="CAD8991252.1"/>
    <property type="molecule type" value="Transcribed_RNA"/>
</dbReference>
<evidence type="ECO:0000313" key="3">
    <source>
        <dbReference type="EMBL" id="CAD8991252.1"/>
    </source>
</evidence>
<evidence type="ECO:0000256" key="1">
    <source>
        <dbReference type="SAM" id="MobiDB-lite"/>
    </source>
</evidence>
<feature type="region of interest" description="Disordered" evidence="1">
    <location>
        <begin position="1"/>
        <end position="33"/>
    </location>
</feature>
<gene>
    <name evidence="3" type="ORF">EGYM00392_LOCUS2295</name>
</gene>
<dbReference type="InterPro" id="IPR011992">
    <property type="entry name" value="EF-hand-dom_pair"/>
</dbReference>
<dbReference type="InterPro" id="IPR002048">
    <property type="entry name" value="EF_hand_dom"/>
</dbReference>
<organism evidence="3">
    <name type="scientific">Eutreptiella gymnastica</name>
    <dbReference type="NCBI Taxonomy" id="73025"/>
    <lineage>
        <taxon>Eukaryota</taxon>
        <taxon>Discoba</taxon>
        <taxon>Euglenozoa</taxon>
        <taxon>Euglenida</taxon>
        <taxon>Spirocuta</taxon>
        <taxon>Euglenophyceae</taxon>
        <taxon>Eutreptiales</taxon>
        <taxon>Eutreptiaceae</taxon>
        <taxon>Eutreptiella</taxon>
    </lineage>
</organism>
<proteinExistence type="predicted"/>
<dbReference type="Gene3D" id="1.10.238.10">
    <property type="entry name" value="EF-hand"/>
    <property type="match status" value="1"/>
</dbReference>
<sequence>MMHGMGQRPMGGNMQMMNRGSPGDDENSEGGDAAEVQAMVTALKADASGALITDAQLLAEFKLLDINLNGWLDKDEFLEVYKKFDPLYDECEVTIKKMLNDYNMLGDNKVSYDEFCLIMLKLAQK</sequence>
<dbReference type="AlphaFoldDB" id="A0A7S1HU20"/>
<protein>
    <recommendedName>
        <fullName evidence="2">EF-hand domain-containing protein</fullName>
    </recommendedName>
</protein>
<reference evidence="3" key="1">
    <citation type="submission" date="2021-01" db="EMBL/GenBank/DDBJ databases">
        <authorList>
            <person name="Corre E."/>
            <person name="Pelletier E."/>
            <person name="Niang G."/>
            <person name="Scheremetjew M."/>
            <person name="Finn R."/>
            <person name="Kale V."/>
            <person name="Holt S."/>
            <person name="Cochrane G."/>
            <person name="Meng A."/>
            <person name="Brown T."/>
            <person name="Cohen L."/>
        </authorList>
    </citation>
    <scope>NUCLEOTIDE SEQUENCE</scope>
    <source>
        <strain evidence="3">NIES-381</strain>
    </source>
</reference>
<dbReference type="Pfam" id="PF13499">
    <property type="entry name" value="EF-hand_7"/>
    <property type="match status" value="1"/>
</dbReference>
<dbReference type="SUPFAM" id="SSF47473">
    <property type="entry name" value="EF-hand"/>
    <property type="match status" value="1"/>
</dbReference>
<feature type="domain" description="EF-hand" evidence="2">
    <location>
        <begin position="52"/>
        <end position="87"/>
    </location>
</feature>
<evidence type="ECO:0000259" key="2">
    <source>
        <dbReference type="PROSITE" id="PS50222"/>
    </source>
</evidence>